<accession>A0A812R8B7</accession>
<dbReference type="GO" id="GO:0005524">
    <property type="term" value="F:ATP binding"/>
    <property type="evidence" value="ECO:0007669"/>
    <property type="project" value="InterPro"/>
</dbReference>
<dbReference type="AlphaFoldDB" id="A0A812R8B7"/>
<keyword evidence="3 4" id="KW-0472">Membrane</keyword>
<evidence type="ECO:0000256" key="3">
    <source>
        <dbReference type="ARBA" id="ARBA00023136"/>
    </source>
</evidence>
<proteinExistence type="predicted"/>
<reference evidence="5" key="1">
    <citation type="submission" date="2021-02" db="EMBL/GenBank/DDBJ databases">
        <authorList>
            <person name="Dougan E. K."/>
            <person name="Rhodes N."/>
            <person name="Thang M."/>
            <person name="Chan C."/>
        </authorList>
    </citation>
    <scope>NUCLEOTIDE SEQUENCE</scope>
</reference>
<feature type="transmembrane region" description="Helical" evidence="4">
    <location>
        <begin position="209"/>
        <end position="231"/>
    </location>
</feature>
<evidence type="ECO:0000256" key="4">
    <source>
        <dbReference type="SAM" id="Phobius"/>
    </source>
</evidence>
<evidence type="ECO:0000256" key="2">
    <source>
        <dbReference type="ARBA" id="ARBA00022989"/>
    </source>
</evidence>
<feature type="transmembrane region" description="Helical" evidence="4">
    <location>
        <begin position="32"/>
        <end position="55"/>
    </location>
</feature>
<keyword evidence="2 4" id="KW-1133">Transmembrane helix</keyword>
<dbReference type="SUPFAM" id="SSF90123">
    <property type="entry name" value="ABC transporter transmembrane region"/>
    <property type="match status" value="1"/>
</dbReference>
<evidence type="ECO:0000313" key="6">
    <source>
        <dbReference type="Proteomes" id="UP000604046"/>
    </source>
</evidence>
<dbReference type="GO" id="GO:0016020">
    <property type="term" value="C:membrane"/>
    <property type="evidence" value="ECO:0007669"/>
    <property type="project" value="InterPro"/>
</dbReference>
<protein>
    <submittedName>
        <fullName evidence="5">Abcb9 protein</fullName>
    </submittedName>
</protein>
<sequence>MILDDDVFPSNTYREVIMEHDEEALYEIGFGLLYSFMRTSVFFGALLGSICRLFVCPFNSTDPSTLDRLWVQHLEGLCQRVCRACAARVQRICSVSAACLQATEIPGDRDGTAVALGLAWILPNARLLVMSQTLRLSWHDKPLASKFILLASDYFEMAVLEMGFNIRYHLRVNLFRKYLRYTPESRAKVPIQDLKISIMEDIPDLVADGYLIIFELWAMFGKIVMVGIFMARKHPRSAFPLFVYPILILIYLVRTYRPPVRLWSQQIGPRKFPRWDEATLEVI</sequence>
<dbReference type="Gene3D" id="1.20.1560.10">
    <property type="entry name" value="ABC transporter type 1, transmembrane domain"/>
    <property type="match status" value="1"/>
</dbReference>
<keyword evidence="6" id="KW-1185">Reference proteome</keyword>
<comment type="caution">
    <text evidence="5">The sequence shown here is derived from an EMBL/GenBank/DDBJ whole genome shotgun (WGS) entry which is preliminary data.</text>
</comment>
<gene>
    <name evidence="5" type="primary">Abcb9</name>
    <name evidence="5" type="ORF">SNAT2548_LOCUS23000</name>
</gene>
<evidence type="ECO:0000313" key="5">
    <source>
        <dbReference type="EMBL" id="CAE7422905.1"/>
    </source>
</evidence>
<dbReference type="InterPro" id="IPR036640">
    <property type="entry name" value="ABC1_TM_sf"/>
</dbReference>
<dbReference type="Proteomes" id="UP000604046">
    <property type="component" value="Unassembled WGS sequence"/>
</dbReference>
<name>A0A812R8B7_9DINO</name>
<keyword evidence="1 4" id="KW-0812">Transmembrane</keyword>
<feature type="non-terminal residue" evidence="5">
    <location>
        <position position="283"/>
    </location>
</feature>
<feature type="transmembrane region" description="Helical" evidence="4">
    <location>
        <begin position="237"/>
        <end position="253"/>
    </location>
</feature>
<organism evidence="5 6">
    <name type="scientific">Symbiodinium natans</name>
    <dbReference type="NCBI Taxonomy" id="878477"/>
    <lineage>
        <taxon>Eukaryota</taxon>
        <taxon>Sar</taxon>
        <taxon>Alveolata</taxon>
        <taxon>Dinophyceae</taxon>
        <taxon>Suessiales</taxon>
        <taxon>Symbiodiniaceae</taxon>
        <taxon>Symbiodinium</taxon>
    </lineage>
</organism>
<evidence type="ECO:0000256" key="1">
    <source>
        <dbReference type="ARBA" id="ARBA00022692"/>
    </source>
</evidence>
<dbReference type="EMBL" id="CAJNDS010002304">
    <property type="protein sequence ID" value="CAE7422905.1"/>
    <property type="molecule type" value="Genomic_DNA"/>
</dbReference>